<reference evidence="2" key="1">
    <citation type="journal article" date="2017" name="Nature">
        <title>The sunflower genome provides insights into oil metabolism, flowering and Asterid evolution.</title>
        <authorList>
            <person name="Badouin H."/>
            <person name="Gouzy J."/>
            <person name="Grassa C.J."/>
            <person name="Murat F."/>
            <person name="Staton S.E."/>
            <person name="Cottret L."/>
            <person name="Lelandais-Briere C."/>
            <person name="Owens G.L."/>
            <person name="Carrere S."/>
            <person name="Mayjonade B."/>
            <person name="Legrand L."/>
            <person name="Gill N."/>
            <person name="Kane N.C."/>
            <person name="Bowers J.E."/>
            <person name="Hubner S."/>
            <person name="Bellec A."/>
            <person name="Berard A."/>
            <person name="Berges H."/>
            <person name="Blanchet N."/>
            <person name="Boniface M.C."/>
            <person name="Brunel D."/>
            <person name="Catrice O."/>
            <person name="Chaidir N."/>
            <person name="Claudel C."/>
            <person name="Donnadieu C."/>
            <person name="Faraut T."/>
            <person name="Fievet G."/>
            <person name="Helmstetter N."/>
            <person name="King M."/>
            <person name="Knapp S.J."/>
            <person name="Lai Z."/>
            <person name="Le Paslier M.C."/>
            <person name="Lippi Y."/>
            <person name="Lorenzon L."/>
            <person name="Mandel J.R."/>
            <person name="Marage G."/>
            <person name="Marchand G."/>
            <person name="Marquand E."/>
            <person name="Bret-Mestries E."/>
            <person name="Morien E."/>
            <person name="Nambeesan S."/>
            <person name="Nguyen T."/>
            <person name="Pegot-Espagnet P."/>
            <person name="Pouilly N."/>
            <person name="Raftis F."/>
            <person name="Sallet E."/>
            <person name="Schiex T."/>
            <person name="Thomas J."/>
            <person name="Vandecasteele C."/>
            <person name="Vares D."/>
            <person name="Vear F."/>
            <person name="Vautrin S."/>
            <person name="Crespi M."/>
            <person name="Mangin B."/>
            <person name="Burke J.M."/>
            <person name="Salse J."/>
            <person name="Munos S."/>
            <person name="Vincourt P."/>
            <person name="Rieseberg L.H."/>
            <person name="Langlade N.B."/>
        </authorList>
    </citation>
    <scope>NUCLEOTIDE SEQUENCE</scope>
    <source>
        <tissue evidence="2">Leaves</tissue>
    </source>
</reference>
<dbReference type="Proteomes" id="UP000215914">
    <property type="component" value="Unassembled WGS sequence"/>
</dbReference>
<name>A0A9K3EGY8_HELAN</name>
<evidence type="ECO:0000313" key="2">
    <source>
        <dbReference type="EMBL" id="KAF5772868.1"/>
    </source>
</evidence>
<feature type="region of interest" description="Disordered" evidence="1">
    <location>
        <begin position="31"/>
        <end position="70"/>
    </location>
</feature>
<dbReference type="AlphaFoldDB" id="A0A9K3EGY8"/>
<gene>
    <name evidence="2" type="ORF">HanXRQr2_Chr13g0582251</name>
</gene>
<evidence type="ECO:0000256" key="1">
    <source>
        <dbReference type="SAM" id="MobiDB-lite"/>
    </source>
</evidence>
<evidence type="ECO:0000313" key="3">
    <source>
        <dbReference type="Proteomes" id="UP000215914"/>
    </source>
</evidence>
<proteinExistence type="predicted"/>
<dbReference type="EMBL" id="MNCJ02000328">
    <property type="protein sequence ID" value="KAF5772868.1"/>
    <property type="molecule type" value="Genomic_DNA"/>
</dbReference>
<reference evidence="2" key="2">
    <citation type="submission" date="2020-06" db="EMBL/GenBank/DDBJ databases">
        <title>Helianthus annuus Genome sequencing and assembly Release 2.</title>
        <authorList>
            <person name="Gouzy J."/>
            <person name="Langlade N."/>
            <person name="Munos S."/>
        </authorList>
    </citation>
    <scope>NUCLEOTIDE SEQUENCE</scope>
    <source>
        <tissue evidence="2">Leaves</tissue>
    </source>
</reference>
<accession>A0A9K3EGY8</accession>
<dbReference type="Gramene" id="mRNA:HanXRQr2_Chr13g0582251">
    <property type="protein sequence ID" value="CDS:HanXRQr2_Chr13g0582251.1"/>
    <property type="gene ID" value="HanXRQr2_Chr13g0582251"/>
</dbReference>
<comment type="caution">
    <text evidence="2">The sequence shown here is derived from an EMBL/GenBank/DDBJ whole genome shotgun (WGS) entry which is preliminary data.</text>
</comment>
<protein>
    <submittedName>
        <fullName evidence="2">Uncharacterized protein</fullName>
    </submittedName>
</protein>
<sequence length="157" mass="17683">MVLIVGGPSSTIPHPSMEMIDQIAPVDIDGTQMEHGASEESSNRSKQKRKSSNEDVSYESSGRSKKGKQTFNAHLMEVGEDIRKVAHMLLEKHNQSNDIHACMEKLETLGWEEFDAKHQTTLLLFGESADLRKVWLELKPHTCEMWVKNAGAKYGLF</sequence>
<keyword evidence="3" id="KW-1185">Reference proteome</keyword>
<organism evidence="2 3">
    <name type="scientific">Helianthus annuus</name>
    <name type="common">Common sunflower</name>
    <dbReference type="NCBI Taxonomy" id="4232"/>
    <lineage>
        <taxon>Eukaryota</taxon>
        <taxon>Viridiplantae</taxon>
        <taxon>Streptophyta</taxon>
        <taxon>Embryophyta</taxon>
        <taxon>Tracheophyta</taxon>
        <taxon>Spermatophyta</taxon>
        <taxon>Magnoliopsida</taxon>
        <taxon>eudicotyledons</taxon>
        <taxon>Gunneridae</taxon>
        <taxon>Pentapetalae</taxon>
        <taxon>asterids</taxon>
        <taxon>campanulids</taxon>
        <taxon>Asterales</taxon>
        <taxon>Asteraceae</taxon>
        <taxon>Asteroideae</taxon>
        <taxon>Heliantheae alliance</taxon>
        <taxon>Heliantheae</taxon>
        <taxon>Helianthus</taxon>
    </lineage>
</organism>